<dbReference type="Gene3D" id="1.20.960.30">
    <property type="match status" value="1"/>
</dbReference>
<evidence type="ECO:0000256" key="3">
    <source>
        <dbReference type="ARBA" id="ARBA00022737"/>
    </source>
</evidence>
<evidence type="ECO:0008006" key="9">
    <source>
        <dbReference type="Google" id="ProtNLM"/>
    </source>
</evidence>
<evidence type="ECO:0000256" key="4">
    <source>
        <dbReference type="ARBA" id="ARBA00023242"/>
    </source>
</evidence>
<reference evidence="8" key="2">
    <citation type="submission" date="2013-12" db="EMBL/GenBank/DDBJ databases">
        <title>Evolution of pathogenesis and genome organization in the Tremellales.</title>
        <authorList>
            <person name="Cuomo C."/>
            <person name="Litvintseva A."/>
            <person name="Heitman J."/>
            <person name="Chen Y."/>
            <person name="Sun S."/>
            <person name="Springer D."/>
            <person name="Dromer F."/>
            <person name="Young S."/>
            <person name="Zeng Q."/>
            <person name="Chapman S."/>
            <person name="Gujja S."/>
            <person name="Saif S."/>
            <person name="Birren B."/>
        </authorList>
    </citation>
    <scope>NUCLEOTIDE SEQUENCE [LARGE SCALE GENOMIC DNA]</scope>
    <source>
        <strain evidence="8">BCC8398</strain>
    </source>
</reference>
<feature type="compositionally biased region" description="Polar residues" evidence="6">
    <location>
        <begin position="80"/>
        <end position="104"/>
    </location>
</feature>
<comment type="subcellular location">
    <subcellularLocation>
        <location evidence="1">Nucleus</location>
    </subcellularLocation>
</comment>
<sequence>MLPSEPPKLAAKDFDPLEVNAEDDVEMRSDDETIGVELSSVEINILIYLYLLESNFTHTAFSLLAESNLPQTSLFQHFNPSYPTPSSANGGKSSRSNLNGTTPFASGMGPNQGPQTGTKGSPIQPHFGRADGKIERGELVRKLWKALRWEEIERHVAPSGEPFRPTCPNPFHLLIPHVCPSSFPSSSQNPPLPLAPALRASPPPAKRPEVFPPPPIETPVSVKSDTGRTKRKTRQLSTESSTNQSPSRSDSSAKGVTPTPTMTTAETSDRANKSKEKRAEKKRARLSGAADGDNLSEKMEVDNEEDEKSDQTEKKERENGKEKAKEVRIASPKKNETGLKVPSTATSRAVTPESRQPSPKPQARKTGDISPYVGAWTEHRDAVSCVAWNPKNADVLATCSGDGTARLWEFQVSPKANVPTLQKKPITIAHKSIESNKKNVTAVCWHPDGTMLATGSYDGVGRLFTPSGQLQAIMSYGRGAINALKFNPSGTAILTAKDDFTVCKWAHGPGYTMDMKMCYEAHTKEVNDVDWLDDEVFASGGNDHTIFVHRGSDKRPSFTLKGHTDDVTRLKWSPSSSNKPITSRLLASVSDDGNCMVWRVNHCLHRLNVVSGSENKRMNTLEWSPLCKTGRMILAAGGQDSTVKLFDALSGECLHILKGLETGTGCLAFSSLSFGGEIGYLAAGGWDGRFCLWDVASGKPLLRHDIEEDPSKQNSREKPMMLAMAWRDDEHIALGLHNKSTMIINVGGAMRG</sequence>
<dbReference type="PANTHER" id="PTHR22846">
    <property type="entry name" value="WD40 REPEAT PROTEIN"/>
    <property type="match status" value="1"/>
</dbReference>
<dbReference type="InterPro" id="IPR045183">
    <property type="entry name" value="Ebi-like"/>
</dbReference>
<proteinExistence type="predicted"/>
<keyword evidence="4" id="KW-0539">Nucleus</keyword>
<dbReference type="InterPro" id="IPR001680">
    <property type="entry name" value="WD40_rpt"/>
</dbReference>
<dbReference type="OrthoDB" id="1367865at2759"/>
<evidence type="ECO:0000256" key="6">
    <source>
        <dbReference type="SAM" id="MobiDB-lite"/>
    </source>
</evidence>
<dbReference type="InterPro" id="IPR036322">
    <property type="entry name" value="WD40_repeat_dom_sf"/>
</dbReference>
<dbReference type="SUPFAM" id="SSF117289">
    <property type="entry name" value="Nucleoporin domain"/>
    <property type="match status" value="1"/>
</dbReference>
<feature type="compositionally biased region" description="Pro residues" evidence="6">
    <location>
        <begin position="201"/>
        <end position="217"/>
    </location>
</feature>
<dbReference type="PROSITE" id="PS00678">
    <property type="entry name" value="WD_REPEATS_1"/>
    <property type="match status" value="1"/>
</dbReference>
<evidence type="ECO:0000313" key="8">
    <source>
        <dbReference type="Proteomes" id="UP000092666"/>
    </source>
</evidence>
<dbReference type="GO" id="GO:0006357">
    <property type="term" value="P:regulation of transcription by RNA polymerase II"/>
    <property type="evidence" value="ECO:0007669"/>
    <property type="project" value="TreeGrafter"/>
</dbReference>
<dbReference type="Pfam" id="PF00400">
    <property type="entry name" value="WD40"/>
    <property type="match status" value="6"/>
</dbReference>
<protein>
    <recommendedName>
        <fullName evidence="9">WD40 repeat-like protein</fullName>
    </recommendedName>
</protein>
<dbReference type="SMART" id="SM00667">
    <property type="entry name" value="LisH"/>
    <property type="match status" value="1"/>
</dbReference>
<feature type="repeat" description="WD" evidence="5">
    <location>
        <begin position="433"/>
        <end position="464"/>
    </location>
</feature>
<feature type="compositionally biased region" description="Polar residues" evidence="6">
    <location>
        <begin position="235"/>
        <end position="254"/>
    </location>
</feature>
<reference evidence="7 8" key="1">
    <citation type="submission" date="2013-07" db="EMBL/GenBank/DDBJ databases">
        <title>The Genome Sequence of Cryptococcus heveanensis BCC8398.</title>
        <authorList>
            <consortium name="The Broad Institute Genome Sequencing Platform"/>
            <person name="Cuomo C."/>
            <person name="Litvintseva A."/>
            <person name="Chen Y."/>
            <person name="Heitman J."/>
            <person name="Sun S."/>
            <person name="Springer D."/>
            <person name="Dromer F."/>
            <person name="Young S.K."/>
            <person name="Zeng Q."/>
            <person name="Gargeya S."/>
            <person name="Fitzgerald M."/>
            <person name="Abouelleil A."/>
            <person name="Alvarado L."/>
            <person name="Berlin A.M."/>
            <person name="Chapman S.B."/>
            <person name="Dewar J."/>
            <person name="Goldberg J."/>
            <person name="Griggs A."/>
            <person name="Gujja S."/>
            <person name="Hansen M."/>
            <person name="Howarth C."/>
            <person name="Imamovic A."/>
            <person name="Larimer J."/>
            <person name="McCowan C."/>
            <person name="Murphy C."/>
            <person name="Pearson M."/>
            <person name="Priest M."/>
            <person name="Roberts A."/>
            <person name="Saif S."/>
            <person name="Shea T."/>
            <person name="Sykes S."/>
            <person name="Wortman J."/>
            <person name="Nusbaum C."/>
            <person name="Birren B."/>
        </authorList>
    </citation>
    <scope>NUCLEOTIDE SEQUENCE [LARGE SCALE GENOMIC DNA]</scope>
    <source>
        <strain evidence="7 8">BCC8398</strain>
    </source>
</reference>
<dbReference type="InterPro" id="IPR019775">
    <property type="entry name" value="WD40_repeat_CS"/>
</dbReference>
<dbReference type="GO" id="GO:0003714">
    <property type="term" value="F:transcription corepressor activity"/>
    <property type="evidence" value="ECO:0007669"/>
    <property type="project" value="InterPro"/>
</dbReference>
<feature type="region of interest" description="Disordered" evidence="6">
    <location>
        <begin position="80"/>
        <end position="132"/>
    </location>
</feature>
<feature type="repeat" description="WD" evidence="5">
    <location>
        <begin position="560"/>
        <end position="601"/>
    </location>
</feature>
<dbReference type="PROSITE" id="PS50082">
    <property type="entry name" value="WD_REPEATS_2"/>
    <property type="match status" value="3"/>
</dbReference>
<dbReference type="Pfam" id="PF08513">
    <property type="entry name" value="LisH"/>
    <property type="match status" value="1"/>
</dbReference>
<dbReference type="InterPro" id="IPR015943">
    <property type="entry name" value="WD40/YVTN_repeat-like_dom_sf"/>
</dbReference>
<name>A0A1B9GJY0_9TREE</name>
<feature type="region of interest" description="Disordered" evidence="6">
    <location>
        <begin position="1"/>
        <end position="22"/>
    </location>
</feature>
<dbReference type="SMART" id="SM00320">
    <property type="entry name" value="WD40"/>
    <property type="match status" value="7"/>
</dbReference>
<dbReference type="Proteomes" id="UP000092666">
    <property type="component" value="Unassembled WGS sequence"/>
</dbReference>
<keyword evidence="2 5" id="KW-0853">WD repeat</keyword>
<dbReference type="Gene3D" id="2.130.10.10">
    <property type="entry name" value="YVTN repeat-like/Quinoprotein amine dehydrogenase"/>
    <property type="match status" value="1"/>
</dbReference>
<gene>
    <name evidence="7" type="ORF">I316_07041</name>
</gene>
<feature type="compositionally biased region" description="Basic and acidic residues" evidence="6">
    <location>
        <begin position="309"/>
        <end position="337"/>
    </location>
</feature>
<dbReference type="PROSITE" id="PS50896">
    <property type="entry name" value="LISH"/>
    <property type="match status" value="1"/>
</dbReference>
<dbReference type="SUPFAM" id="SSF50978">
    <property type="entry name" value="WD40 repeat-like"/>
    <property type="match status" value="1"/>
</dbReference>
<organism evidence="7 8">
    <name type="scientific">Kwoniella heveanensis BCC8398</name>
    <dbReference type="NCBI Taxonomy" id="1296120"/>
    <lineage>
        <taxon>Eukaryota</taxon>
        <taxon>Fungi</taxon>
        <taxon>Dikarya</taxon>
        <taxon>Basidiomycota</taxon>
        <taxon>Agaricomycotina</taxon>
        <taxon>Tremellomycetes</taxon>
        <taxon>Tremellales</taxon>
        <taxon>Cryptococcaceae</taxon>
        <taxon>Kwoniella</taxon>
    </lineage>
</organism>
<feature type="region of interest" description="Disordered" evidence="6">
    <location>
        <begin position="181"/>
        <end position="368"/>
    </location>
</feature>
<dbReference type="CDD" id="cd00200">
    <property type="entry name" value="WD40"/>
    <property type="match status" value="1"/>
</dbReference>
<dbReference type="GO" id="GO:0034967">
    <property type="term" value="C:Set3 complex"/>
    <property type="evidence" value="ECO:0007669"/>
    <property type="project" value="TreeGrafter"/>
</dbReference>
<keyword evidence="3" id="KW-0677">Repeat</keyword>
<dbReference type="AlphaFoldDB" id="A0A1B9GJY0"/>
<feature type="repeat" description="WD" evidence="5">
    <location>
        <begin position="376"/>
        <end position="418"/>
    </location>
</feature>
<keyword evidence="8" id="KW-1185">Reference proteome</keyword>
<feature type="compositionally biased region" description="Polar residues" evidence="6">
    <location>
        <begin position="112"/>
        <end position="121"/>
    </location>
</feature>
<feature type="compositionally biased region" description="Polar residues" evidence="6">
    <location>
        <begin position="343"/>
        <end position="357"/>
    </location>
</feature>
<evidence type="ECO:0000256" key="1">
    <source>
        <dbReference type="ARBA" id="ARBA00004123"/>
    </source>
</evidence>
<dbReference type="PROSITE" id="PS50294">
    <property type="entry name" value="WD_REPEATS_REGION"/>
    <property type="match status" value="1"/>
</dbReference>
<evidence type="ECO:0000313" key="7">
    <source>
        <dbReference type="EMBL" id="OCF31255.1"/>
    </source>
</evidence>
<accession>A0A1B9GJY0</accession>
<dbReference type="PANTHER" id="PTHR22846:SF2">
    <property type="entry name" value="F-BOX-LIKE_WD REPEAT-CONTAINING PROTEIN EBI"/>
    <property type="match status" value="1"/>
</dbReference>
<feature type="compositionally biased region" description="Low complexity" evidence="6">
    <location>
        <begin position="181"/>
        <end position="200"/>
    </location>
</feature>
<feature type="compositionally biased region" description="Low complexity" evidence="6">
    <location>
        <begin position="257"/>
        <end position="266"/>
    </location>
</feature>
<dbReference type="InterPro" id="IPR006594">
    <property type="entry name" value="LisH"/>
</dbReference>
<feature type="compositionally biased region" description="Basic and acidic residues" evidence="6">
    <location>
        <begin position="267"/>
        <end position="279"/>
    </location>
</feature>
<dbReference type="EMBL" id="KV700136">
    <property type="protein sequence ID" value="OCF31255.1"/>
    <property type="molecule type" value="Genomic_DNA"/>
</dbReference>
<evidence type="ECO:0000256" key="2">
    <source>
        <dbReference type="ARBA" id="ARBA00022574"/>
    </source>
</evidence>
<dbReference type="STRING" id="1296120.A0A1B9GJY0"/>
<evidence type="ECO:0000256" key="5">
    <source>
        <dbReference type="PROSITE-ProRule" id="PRU00221"/>
    </source>
</evidence>